<proteinExistence type="predicted"/>
<keyword evidence="1" id="KW-0328">Glycosyltransferase</keyword>
<dbReference type="Pfam" id="PF13692">
    <property type="entry name" value="Glyco_trans_1_4"/>
    <property type="match status" value="1"/>
</dbReference>
<evidence type="ECO:0000313" key="4">
    <source>
        <dbReference type="Proteomes" id="UP000233293"/>
    </source>
</evidence>
<dbReference type="PANTHER" id="PTHR12526:SF510">
    <property type="entry name" value="D-INOSITOL 3-PHOSPHATE GLYCOSYLTRANSFERASE"/>
    <property type="match status" value="1"/>
</dbReference>
<accession>A0A2N3PPC0</accession>
<dbReference type="PANTHER" id="PTHR12526">
    <property type="entry name" value="GLYCOSYLTRANSFERASE"/>
    <property type="match status" value="1"/>
</dbReference>
<dbReference type="EMBL" id="PIUM01000035">
    <property type="protein sequence ID" value="PKU22251.1"/>
    <property type="molecule type" value="Genomic_DNA"/>
</dbReference>
<keyword evidence="4" id="KW-1185">Reference proteome</keyword>
<dbReference type="Gene3D" id="3.40.50.2000">
    <property type="entry name" value="Glycogen Phosphorylase B"/>
    <property type="match status" value="1"/>
</dbReference>
<sequence>MDSMHITLVDDSIPFDGFTPATRALGGAEKAFASLPGALVRVGHDVHVYNRARFPLMIEGAHWETLEKDFPTQTDALIVFRKPSLLSSVRLAGKRILWVTASARQLEPARKAIDSFRPALAFLGKTQMAPWRNDEGLTVRALAPGVRQDFIADAPTRLDERPTAVVTTHPSHGLSWLLDLWTAKIRPAVPNARLVVVSAILDKGKSGGDIPGEMRLLLDRASATEGVEIKAPGGDTTMAELYRSARVHLYPGHPDDMVCWTLMESQACGLPAVTRPLGAIHERLRDGETGHIVPDDEAFANVAVRLLTDDAMFWAENRDARLLQRGRNWDMVANEFVSLIAEAVR</sequence>
<dbReference type="SUPFAM" id="SSF53756">
    <property type="entry name" value="UDP-Glycosyltransferase/glycogen phosphorylase"/>
    <property type="match status" value="1"/>
</dbReference>
<comment type="caution">
    <text evidence="3">The sequence shown here is derived from an EMBL/GenBank/DDBJ whole genome shotgun (WGS) entry which is preliminary data.</text>
</comment>
<dbReference type="GO" id="GO:0016757">
    <property type="term" value="F:glycosyltransferase activity"/>
    <property type="evidence" value="ECO:0007669"/>
    <property type="project" value="UniProtKB-KW"/>
</dbReference>
<evidence type="ECO:0000313" key="3">
    <source>
        <dbReference type="EMBL" id="PKU22251.1"/>
    </source>
</evidence>
<reference evidence="4" key="1">
    <citation type="submission" date="2017-12" db="EMBL/GenBank/DDBJ databases">
        <title>Draft genome sequence of Telmatospirillum siberiense 26-4b1T, an acidotolerant peatland alphaproteobacterium potentially involved in sulfur cycling.</title>
        <authorList>
            <person name="Hausmann B."/>
            <person name="Pjevac P."/>
            <person name="Schreck K."/>
            <person name="Herbold C.W."/>
            <person name="Daims H."/>
            <person name="Wagner M."/>
            <person name="Pester M."/>
            <person name="Loy A."/>
        </authorList>
    </citation>
    <scope>NUCLEOTIDE SEQUENCE [LARGE SCALE GENOMIC DNA]</scope>
    <source>
        <strain evidence="4">26-4b1</strain>
    </source>
</reference>
<evidence type="ECO:0000256" key="1">
    <source>
        <dbReference type="ARBA" id="ARBA00022676"/>
    </source>
</evidence>
<evidence type="ECO:0000256" key="2">
    <source>
        <dbReference type="ARBA" id="ARBA00022679"/>
    </source>
</evidence>
<name>A0A2N3PPC0_9PROT</name>
<gene>
    <name evidence="3" type="ORF">CWS72_22550</name>
</gene>
<organism evidence="3 4">
    <name type="scientific">Telmatospirillum siberiense</name>
    <dbReference type="NCBI Taxonomy" id="382514"/>
    <lineage>
        <taxon>Bacteria</taxon>
        <taxon>Pseudomonadati</taxon>
        <taxon>Pseudomonadota</taxon>
        <taxon>Alphaproteobacteria</taxon>
        <taxon>Rhodospirillales</taxon>
        <taxon>Rhodospirillaceae</taxon>
        <taxon>Telmatospirillum</taxon>
    </lineage>
</organism>
<protein>
    <submittedName>
        <fullName evidence="3">Glycosyltransferase</fullName>
    </submittedName>
</protein>
<dbReference type="Proteomes" id="UP000233293">
    <property type="component" value="Unassembled WGS sequence"/>
</dbReference>
<dbReference type="AlphaFoldDB" id="A0A2N3PPC0"/>
<keyword evidence="2 3" id="KW-0808">Transferase</keyword>